<feature type="compositionally biased region" description="Polar residues" evidence="5">
    <location>
        <begin position="286"/>
        <end position="296"/>
    </location>
</feature>
<dbReference type="GO" id="GO:0012505">
    <property type="term" value="C:endomembrane system"/>
    <property type="evidence" value="ECO:0007669"/>
    <property type="project" value="UniProtKB-SubCell"/>
</dbReference>
<comment type="caution">
    <text evidence="7">The sequence shown here is derived from an EMBL/GenBank/DDBJ whole genome shotgun (WGS) entry which is preliminary data.</text>
</comment>
<keyword evidence="3" id="KW-0653">Protein transport</keyword>
<comment type="subcellular location">
    <subcellularLocation>
        <location evidence="1">Endomembrane system</location>
    </subcellularLocation>
</comment>
<name>A0A9P6TVZ7_9FUNG</name>
<dbReference type="GO" id="GO:0015031">
    <property type="term" value="P:protein transport"/>
    <property type="evidence" value="ECO:0007669"/>
    <property type="project" value="UniProtKB-KW"/>
</dbReference>
<dbReference type="OrthoDB" id="10254310at2759"/>
<proteinExistence type="predicted"/>
<gene>
    <name evidence="7" type="primary">AP4B1_2</name>
    <name evidence="7" type="ORF">BG011_009123</name>
</gene>
<dbReference type="InterPro" id="IPR026739">
    <property type="entry name" value="AP_beta"/>
</dbReference>
<sequence>SDIVDLLYGLLRDRDTQVVVNAILALETILVDEGGIVINHNIVAHLIQRYKDWNSNQLQIILGVLCRYKPRTDDEIYEVMVNCTGKLRVNSQQHLQAMFCSINDPVVIKLQKLSVCARIAQSSDPTTTLFILDNLCMVASMSHLTTLLKASRTKLERHTISGHLEVSCRAIEAIGQIGSQYQLQGQPTQADVLKTCHDRLFQLLILFSDTEQVYYEHSGRKGDQRKSKGMPVDWKHSEIAELELEDTQVSRLLSTLLIAIEDQEELDRRAKKKKPLRYRYEHDDGSASSMGNSSTLHQEHPGDISRRARISGIRMLLLEESYQQLVLRKQLLDSSDSLIDSDSPDTEKRCQHIKAALEMRMQYALLLQQQVQDLVQSIDQSYTTTSTTVAAPSDRHILRARNEQLAALHLACHLVAFSIEHEDALQPDQALFRQRLDILAQAVGQLIPEQSPTGSPLGDSLVAFDNGDSPSGIEGRLNKPKAVERTEKYQQLVKQKFAIQFGIKGRNSTANIDKNDRDAILVNNIDMSSLLHQDWLLQVGFNTLTAMK</sequence>
<evidence type="ECO:0000256" key="1">
    <source>
        <dbReference type="ARBA" id="ARBA00004308"/>
    </source>
</evidence>
<evidence type="ECO:0000256" key="5">
    <source>
        <dbReference type="SAM" id="MobiDB-lite"/>
    </source>
</evidence>
<accession>A0A9P6TVZ7</accession>
<dbReference type="Proteomes" id="UP000726737">
    <property type="component" value="Unassembled WGS sequence"/>
</dbReference>
<evidence type="ECO:0000313" key="8">
    <source>
        <dbReference type="Proteomes" id="UP000726737"/>
    </source>
</evidence>
<evidence type="ECO:0000256" key="2">
    <source>
        <dbReference type="ARBA" id="ARBA00022448"/>
    </source>
</evidence>
<dbReference type="GO" id="GO:0016192">
    <property type="term" value="P:vesicle-mediated transport"/>
    <property type="evidence" value="ECO:0007669"/>
    <property type="project" value="InterPro"/>
</dbReference>
<keyword evidence="2" id="KW-0813">Transport</keyword>
<dbReference type="InterPro" id="IPR011989">
    <property type="entry name" value="ARM-like"/>
</dbReference>
<dbReference type="SUPFAM" id="SSF48371">
    <property type="entry name" value="ARM repeat"/>
    <property type="match status" value="1"/>
</dbReference>
<evidence type="ECO:0000256" key="3">
    <source>
        <dbReference type="ARBA" id="ARBA00022927"/>
    </source>
</evidence>
<keyword evidence="8" id="KW-1185">Reference proteome</keyword>
<evidence type="ECO:0000259" key="6">
    <source>
        <dbReference type="Pfam" id="PF12717"/>
    </source>
</evidence>
<reference evidence="7" key="1">
    <citation type="journal article" date="2020" name="Fungal Divers.">
        <title>Resolving the Mortierellaceae phylogeny through synthesis of multi-gene phylogenetics and phylogenomics.</title>
        <authorList>
            <person name="Vandepol N."/>
            <person name="Liber J."/>
            <person name="Desiro A."/>
            <person name="Na H."/>
            <person name="Kennedy M."/>
            <person name="Barry K."/>
            <person name="Grigoriev I.V."/>
            <person name="Miller A.N."/>
            <person name="O'Donnell K."/>
            <person name="Stajich J.E."/>
            <person name="Bonito G."/>
        </authorList>
    </citation>
    <scope>NUCLEOTIDE SEQUENCE</scope>
    <source>
        <strain evidence="7">KOD948</strain>
    </source>
</reference>
<protein>
    <submittedName>
        <fullName evidence="7">AP-4 complex subunit beta-1</fullName>
    </submittedName>
</protein>
<keyword evidence="4" id="KW-0472">Membrane</keyword>
<dbReference type="PANTHER" id="PTHR11134">
    <property type="entry name" value="ADAPTOR COMPLEX SUBUNIT BETA FAMILY MEMBER"/>
    <property type="match status" value="1"/>
</dbReference>
<dbReference type="InterPro" id="IPR016024">
    <property type="entry name" value="ARM-type_fold"/>
</dbReference>
<feature type="non-terminal residue" evidence="7">
    <location>
        <position position="1"/>
    </location>
</feature>
<feature type="region of interest" description="Disordered" evidence="5">
    <location>
        <begin position="281"/>
        <end position="304"/>
    </location>
</feature>
<dbReference type="Pfam" id="PF12717">
    <property type="entry name" value="Cnd1"/>
    <property type="match status" value="1"/>
</dbReference>
<dbReference type="AlphaFoldDB" id="A0A9P6TVZ7"/>
<dbReference type="InterPro" id="IPR032682">
    <property type="entry name" value="Cnd1_C"/>
</dbReference>
<organism evidence="7 8">
    <name type="scientific">Mortierella polycephala</name>
    <dbReference type="NCBI Taxonomy" id="41804"/>
    <lineage>
        <taxon>Eukaryota</taxon>
        <taxon>Fungi</taxon>
        <taxon>Fungi incertae sedis</taxon>
        <taxon>Mucoromycota</taxon>
        <taxon>Mortierellomycotina</taxon>
        <taxon>Mortierellomycetes</taxon>
        <taxon>Mortierellales</taxon>
        <taxon>Mortierellaceae</taxon>
        <taxon>Mortierella</taxon>
    </lineage>
</organism>
<evidence type="ECO:0000256" key="4">
    <source>
        <dbReference type="ARBA" id="ARBA00023136"/>
    </source>
</evidence>
<dbReference type="EMBL" id="JAAAJA010000797">
    <property type="protein sequence ID" value="KAG0249571.1"/>
    <property type="molecule type" value="Genomic_DNA"/>
</dbReference>
<feature type="domain" description="Condensin complex subunit 1 C-terminal" evidence="6">
    <location>
        <begin position="3"/>
        <end position="93"/>
    </location>
</feature>
<evidence type="ECO:0000313" key="7">
    <source>
        <dbReference type="EMBL" id="KAG0249571.1"/>
    </source>
</evidence>
<dbReference type="Gene3D" id="1.25.10.10">
    <property type="entry name" value="Leucine-rich Repeat Variant"/>
    <property type="match status" value="1"/>
</dbReference>